<dbReference type="GO" id="GO:0070967">
    <property type="term" value="F:coenzyme F420 binding"/>
    <property type="evidence" value="ECO:0007669"/>
    <property type="project" value="TreeGrafter"/>
</dbReference>
<dbReference type="OrthoDB" id="10511at2157"/>
<feature type="domain" description="Pyridoxamine 5'-phosphate oxidase N-terminal" evidence="2">
    <location>
        <begin position="23"/>
        <end position="149"/>
    </location>
</feature>
<dbReference type="EMBL" id="AOIP01000014">
    <property type="protein sequence ID" value="ELZ07934.1"/>
    <property type="molecule type" value="Genomic_DNA"/>
</dbReference>
<dbReference type="InterPro" id="IPR012349">
    <property type="entry name" value="Split_barrel_FMN-bd"/>
</dbReference>
<dbReference type="Pfam" id="PF01243">
    <property type="entry name" value="PNPOx_N"/>
    <property type="match status" value="1"/>
</dbReference>
<keyword evidence="1" id="KW-0560">Oxidoreductase</keyword>
<protein>
    <submittedName>
        <fullName evidence="3">Pyridoxamine 5'-phosphate oxidase-related FMN-binding protein</fullName>
    </submittedName>
</protein>
<accession>M0BE62</accession>
<name>M0BE62_9EURY</name>
<comment type="caution">
    <text evidence="3">The sequence shown here is derived from an EMBL/GenBank/DDBJ whole genome shotgun (WGS) entry which is preliminary data.</text>
</comment>
<reference evidence="3 4" key="1">
    <citation type="journal article" date="2014" name="PLoS Genet.">
        <title>Phylogenetically driven sequencing of extremely halophilic archaea reveals strategies for static and dynamic osmo-response.</title>
        <authorList>
            <person name="Becker E.A."/>
            <person name="Seitzer P.M."/>
            <person name="Tritt A."/>
            <person name="Larsen D."/>
            <person name="Krusor M."/>
            <person name="Yao A.I."/>
            <person name="Wu D."/>
            <person name="Madern D."/>
            <person name="Eisen J.A."/>
            <person name="Darling A.E."/>
            <person name="Facciotti M.T."/>
        </authorList>
    </citation>
    <scope>NUCLEOTIDE SEQUENCE [LARGE SCALE GENOMIC DNA]</scope>
    <source>
        <strain evidence="3 4">DSM 13077</strain>
    </source>
</reference>
<dbReference type="GO" id="GO:0016627">
    <property type="term" value="F:oxidoreductase activity, acting on the CH-CH group of donors"/>
    <property type="evidence" value="ECO:0007669"/>
    <property type="project" value="TreeGrafter"/>
</dbReference>
<gene>
    <name evidence="3" type="ORF">C480_03734</name>
</gene>
<dbReference type="Proteomes" id="UP000011591">
    <property type="component" value="Unassembled WGS sequence"/>
</dbReference>
<dbReference type="InterPro" id="IPR011576">
    <property type="entry name" value="Pyridox_Oxase_N"/>
</dbReference>
<dbReference type="SUPFAM" id="SSF50475">
    <property type="entry name" value="FMN-binding split barrel"/>
    <property type="match status" value="1"/>
</dbReference>
<dbReference type="RefSeq" id="WP_006664275.1">
    <property type="nucleotide sequence ID" value="NZ_AOIP01000014.1"/>
</dbReference>
<evidence type="ECO:0000313" key="3">
    <source>
        <dbReference type="EMBL" id="ELZ07934.1"/>
    </source>
</evidence>
<proteinExistence type="predicted"/>
<evidence type="ECO:0000259" key="2">
    <source>
        <dbReference type="Pfam" id="PF01243"/>
    </source>
</evidence>
<organism evidence="3 4">
    <name type="scientific">Natrialba aegyptia DSM 13077</name>
    <dbReference type="NCBI Taxonomy" id="1227491"/>
    <lineage>
        <taxon>Archaea</taxon>
        <taxon>Methanobacteriati</taxon>
        <taxon>Methanobacteriota</taxon>
        <taxon>Stenosarchaea group</taxon>
        <taxon>Halobacteria</taxon>
        <taxon>Halobacteriales</taxon>
        <taxon>Natrialbaceae</taxon>
        <taxon>Natrialba</taxon>
    </lineage>
</organism>
<evidence type="ECO:0000313" key="4">
    <source>
        <dbReference type="Proteomes" id="UP000011591"/>
    </source>
</evidence>
<keyword evidence="4" id="KW-1185">Reference proteome</keyword>
<dbReference type="PANTHER" id="PTHR35176:SF4">
    <property type="entry name" value="PYRIDOXAMINE 5'-PHOSPHATE OXIDASE-RELATED FMN-BINDING"/>
    <property type="match status" value="1"/>
</dbReference>
<dbReference type="AlphaFoldDB" id="M0BE62"/>
<sequence length="166" mass="18170">MTRRKQPETQPLEDGNATAWADAREQLGAADYYWLATVHPDGRPHVRPLLAVWVADAMYFCSGAATRKVGNLTAVPSCSLAAETDAFHFVIEGEAAKRSDETALQNAADVYATKYEWEVEVRDGAFYAVGAPTAGDPPYEVYEVTPVTVFGFGLDASVSSTRWQFE</sequence>
<evidence type="ECO:0000256" key="1">
    <source>
        <dbReference type="ARBA" id="ARBA00023002"/>
    </source>
</evidence>
<dbReference type="PATRIC" id="fig|1227491.4.peg.769"/>
<dbReference type="Gene3D" id="2.30.110.10">
    <property type="entry name" value="Electron Transport, Fmn-binding Protein, Chain A"/>
    <property type="match status" value="1"/>
</dbReference>
<dbReference type="PANTHER" id="PTHR35176">
    <property type="entry name" value="HEME OXYGENASE HI_0854-RELATED"/>
    <property type="match status" value="1"/>
</dbReference>
<dbReference type="GO" id="GO:0005829">
    <property type="term" value="C:cytosol"/>
    <property type="evidence" value="ECO:0007669"/>
    <property type="project" value="TreeGrafter"/>
</dbReference>
<dbReference type="InterPro" id="IPR052019">
    <property type="entry name" value="F420H2_bilvrd_red/Heme_oxyg"/>
</dbReference>